<dbReference type="InterPro" id="IPR004477">
    <property type="entry name" value="ComEC_N"/>
</dbReference>
<dbReference type="SUPFAM" id="SSF56281">
    <property type="entry name" value="Metallo-hydrolase/oxidoreductase"/>
    <property type="match status" value="1"/>
</dbReference>
<dbReference type="Pfam" id="PF03772">
    <property type="entry name" value="Competence"/>
    <property type="match status" value="1"/>
</dbReference>
<accession>A0A1M5KGR3</accession>
<dbReference type="Pfam" id="PF13567">
    <property type="entry name" value="DUF4131"/>
    <property type="match status" value="1"/>
</dbReference>
<dbReference type="CDD" id="cd07731">
    <property type="entry name" value="ComA-like_MBL-fold"/>
    <property type="match status" value="1"/>
</dbReference>
<comment type="subcellular location">
    <subcellularLocation>
        <location evidence="1">Cell membrane</location>
        <topology evidence="1">Multi-pass membrane protein</topology>
    </subcellularLocation>
</comment>
<dbReference type="GO" id="GO:0005886">
    <property type="term" value="C:plasma membrane"/>
    <property type="evidence" value="ECO:0007669"/>
    <property type="project" value="UniProtKB-SubCell"/>
</dbReference>
<evidence type="ECO:0000256" key="4">
    <source>
        <dbReference type="ARBA" id="ARBA00022989"/>
    </source>
</evidence>
<keyword evidence="9" id="KW-1185">Reference proteome</keyword>
<dbReference type="Proteomes" id="UP000199758">
    <property type="component" value="Unassembled WGS sequence"/>
</dbReference>
<keyword evidence="5 6" id="KW-0472">Membrane</keyword>
<protein>
    <submittedName>
        <fullName evidence="8">Competence protein ComEC</fullName>
    </submittedName>
</protein>
<dbReference type="InterPro" id="IPR004797">
    <property type="entry name" value="Competence_ComEC/Rec2"/>
</dbReference>
<dbReference type="SMART" id="SM00849">
    <property type="entry name" value="Lactamase_B"/>
    <property type="match status" value="1"/>
</dbReference>
<feature type="transmembrane region" description="Helical" evidence="6">
    <location>
        <begin position="309"/>
        <end position="326"/>
    </location>
</feature>
<dbReference type="GO" id="GO:0030420">
    <property type="term" value="P:establishment of competence for transformation"/>
    <property type="evidence" value="ECO:0007669"/>
    <property type="project" value="InterPro"/>
</dbReference>
<keyword evidence="2" id="KW-1003">Cell membrane</keyword>
<organism evidence="8 9">
    <name type="scientific">Hydrocarboniphaga daqingensis</name>
    <dbReference type="NCBI Taxonomy" id="490188"/>
    <lineage>
        <taxon>Bacteria</taxon>
        <taxon>Pseudomonadati</taxon>
        <taxon>Pseudomonadota</taxon>
        <taxon>Gammaproteobacteria</taxon>
        <taxon>Nevskiales</taxon>
        <taxon>Nevskiaceae</taxon>
        <taxon>Hydrocarboniphaga</taxon>
    </lineage>
</organism>
<reference evidence="8 9" key="1">
    <citation type="submission" date="2016-11" db="EMBL/GenBank/DDBJ databases">
        <authorList>
            <person name="Jaros S."/>
            <person name="Januszkiewicz K."/>
            <person name="Wedrychowicz H."/>
        </authorList>
    </citation>
    <scope>NUCLEOTIDE SEQUENCE [LARGE SCALE GENOMIC DNA]</scope>
    <source>
        <strain evidence="8 9">CGMCC 1.7049</strain>
    </source>
</reference>
<feature type="transmembrane region" description="Helical" evidence="6">
    <location>
        <begin position="415"/>
        <end position="439"/>
    </location>
</feature>
<feature type="transmembrane region" description="Helical" evidence="6">
    <location>
        <begin position="338"/>
        <end position="368"/>
    </location>
</feature>
<dbReference type="NCBIfam" id="TIGR00360">
    <property type="entry name" value="ComEC_N-term"/>
    <property type="match status" value="1"/>
</dbReference>
<feature type="transmembrane region" description="Helical" evidence="6">
    <location>
        <begin position="285"/>
        <end position="303"/>
    </location>
</feature>
<name>A0A1M5KGR3_9GAMM</name>
<dbReference type="STRING" id="490188.SAMN04488068_0554"/>
<feature type="domain" description="Metallo-beta-lactamase" evidence="7">
    <location>
        <begin position="530"/>
        <end position="713"/>
    </location>
</feature>
<evidence type="ECO:0000313" key="9">
    <source>
        <dbReference type="Proteomes" id="UP000199758"/>
    </source>
</evidence>
<keyword evidence="4 6" id="KW-1133">Transmembrane helix</keyword>
<evidence type="ECO:0000256" key="3">
    <source>
        <dbReference type="ARBA" id="ARBA00022692"/>
    </source>
</evidence>
<dbReference type="EMBL" id="FQWZ01000001">
    <property type="protein sequence ID" value="SHG51938.1"/>
    <property type="molecule type" value="Genomic_DNA"/>
</dbReference>
<evidence type="ECO:0000259" key="7">
    <source>
        <dbReference type="SMART" id="SM00849"/>
    </source>
</evidence>
<proteinExistence type="predicted"/>
<keyword evidence="3 6" id="KW-0812">Transmembrane</keyword>
<dbReference type="Pfam" id="PF00753">
    <property type="entry name" value="Lactamase_B"/>
    <property type="match status" value="1"/>
</dbReference>
<dbReference type="InterPro" id="IPR025405">
    <property type="entry name" value="DUF4131"/>
</dbReference>
<evidence type="ECO:0000256" key="2">
    <source>
        <dbReference type="ARBA" id="ARBA00022475"/>
    </source>
</evidence>
<dbReference type="InterPro" id="IPR001279">
    <property type="entry name" value="Metallo-B-lactamas"/>
</dbReference>
<dbReference type="PANTHER" id="PTHR30619:SF1">
    <property type="entry name" value="RECOMBINATION PROTEIN 2"/>
    <property type="match status" value="1"/>
</dbReference>
<feature type="transmembrane region" description="Helical" evidence="6">
    <location>
        <begin position="249"/>
        <end position="273"/>
    </location>
</feature>
<feature type="transmembrane region" description="Helical" evidence="6">
    <location>
        <begin position="388"/>
        <end position="408"/>
    </location>
</feature>
<dbReference type="InterPro" id="IPR036866">
    <property type="entry name" value="RibonucZ/Hydroxyglut_hydro"/>
</dbReference>
<dbReference type="NCBIfam" id="TIGR00361">
    <property type="entry name" value="ComEC_Rec2"/>
    <property type="match status" value="1"/>
</dbReference>
<gene>
    <name evidence="8" type="ORF">SAMN04488068_0554</name>
</gene>
<dbReference type="PANTHER" id="PTHR30619">
    <property type="entry name" value="DNA INTERNALIZATION/COMPETENCE PROTEIN COMEC/REC2"/>
    <property type="match status" value="1"/>
</dbReference>
<evidence type="ECO:0000256" key="6">
    <source>
        <dbReference type="SAM" id="Phobius"/>
    </source>
</evidence>
<dbReference type="Gene3D" id="3.60.15.10">
    <property type="entry name" value="Ribonuclease Z/Hydroxyacylglutathione hydrolase-like"/>
    <property type="match status" value="1"/>
</dbReference>
<evidence type="ECO:0000313" key="8">
    <source>
        <dbReference type="EMBL" id="SHG51938.1"/>
    </source>
</evidence>
<dbReference type="InterPro" id="IPR052159">
    <property type="entry name" value="Competence_DNA_uptake"/>
</dbReference>
<dbReference type="InterPro" id="IPR035681">
    <property type="entry name" value="ComA-like_MBL"/>
</dbReference>
<dbReference type="AlphaFoldDB" id="A0A1M5KGR3"/>
<evidence type="ECO:0000256" key="1">
    <source>
        <dbReference type="ARBA" id="ARBA00004651"/>
    </source>
</evidence>
<dbReference type="OrthoDB" id="9761531at2"/>
<dbReference type="RefSeq" id="WP_084083098.1">
    <property type="nucleotide sequence ID" value="NZ_FQWZ01000001.1"/>
</dbReference>
<feature type="transmembrane region" description="Helical" evidence="6">
    <location>
        <begin position="57"/>
        <end position="75"/>
    </location>
</feature>
<evidence type="ECO:0000256" key="5">
    <source>
        <dbReference type="ARBA" id="ARBA00023136"/>
    </source>
</evidence>
<sequence>MDARRRAFGATGSATRLAAAVSLGVLIVHALPALPSWRWLLPATLPALLPWRWRRDYAVMLLALLWTVWQAGQWMSQRWPPARHGEEVTLRGYVASLPARSEGGGRSEPIWRFQFRPDDAALPLMRVSWYRADTELRGGECWQLTLRVRTPHGSVNPGAFDYEGWLFRQHIGAVATVRGAERCPSDATRDGPPQAVPFWLRWRQRVLDHLHDALPGHPGLPLLAALAIGDDSGLRHDQWDAFRATGTTHLVAVSGFNVAIVAGFAFVVARWLWSLCPALCRRLPAQKLGMIAAAIMALGYAFAAGWEPPVQRAAVMLLLLLMAGLLDRLRQPWPVLAMAWSLLLLIDPLSLAAPGLWLSFAAVATIFYVSSGRIGRSALGVEAVRVQLALSVSLIPLSLWFFQGVALAGAGINLLAVPLVGVLTPLAMVGVALSMSAWAGDLPLLGWVASALSELERGLVWVAHHVDPLWWAANPAPLLLMIAGVGLMMLLAPRGLPLRGPGLLCLLPLLWPSPSAVPAAPQVTVLDVGQGLAVVVRTASHVLLYDTGPAFDDAFDAGESVVVPYLLAQGLPRVDRLVISHDDQDHIGGLGAVRRRLSIVDEIGAPDRRPCREGESWDWDGVHFAVLHPAADTMGTDNDRSCVLAIGTPPHRVLLSGDIEQAAERRLIDQHAADLASDLLIAPHHGSRSSSSVAFVQAVAPAEVVYSAAWRSHFGHPRPEVVARYRAVGARQWTSGVSGALQLTPSATGWTVTEQRRLWPHWWNAPAEP</sequence>
<feature type="transmembrane region" description="Helical" evidence="6">
    <location>
        <begin position="469"/>
        <end position="491"/>
    </location>
</feature>